<feature type="transmembrane region" description="Helical" evidence="1">
    <location>
        <begin position="6"/>
        <end position="23"/>
    </location>
</feature>
<dbReference type="Pfam" id="PF02325">
    <property type="entry name" value="CCB3_YggT"/>
    <property type="match status" value="1"/>
</dbReference>
<dbReference type="RefSeq" id="WP_065248193.1">
    <property type="nucleotide sequence ID" value="NZ_CP012117.1"/>
</dbReference>
<protein>
    <recommendedName>
        <fullName evidence="4">YggT family protein</fullName>
    </recommendedName>
</protein>
<keyword evidence="1" id="KW-1133">Transmembrane helix</keyword>
<keyword evidence="1" id="KW-0472">Membrane</keyword>
<evidence type="ECO:0000313" key="3">
    <source>
        <dbReference type="Proteomes" id="UP000092596"/>
    </source>
</evidence>
<evidence type="ECO:0000256" key="1">
    <source>
        <dbReference type="SAM" id="Phobius"/>
    </source>
</evidence>
<name>A0A1B0ZJM4_9MICO</name>
<dbReference type="STRING" id="1630135.DAD186_15990"/>
<sequence>MAILASLVYLAAYLFSILLLVRIGIEMIQSYARSFSPRGLVLIACEAIYTLTDPPVKALRSVIPPLKLGTVALDVSVLIIFFACSLISMLASPYML</sequence>
<dbReference type="PATRIC" id="fig|1630135.4.peg.1601"/>
<evidence type="ECO:0000313" key="2">
    <source>
        <dbReference type="EMBL" id="ANP28149.1"/>
    </source>
</evidence>
<dbReference type="InterPro" id="IPR003425">
    <property type="entry name" value="CCB3/YggT"/>
</dbReference>
<dbReference type="GO" id="GO:0016020">
    <property type="term" value="C:membrane"/>
    <property type="evidence" value="ECO:0007669"/>
    <property type="project" value="InterPro"/>
</dbReference>
<accession>A0A1B0ZJM4</accession>
<feature type="transmembrane region" description="Helical" evidence="1">
    <location>
        <begin position="71"/>
        <end position="91"/>
    </location>
</feature>
<organism evidence="2 3">
    <name type="scientific">Dermabacter vaginalis</name>
    <dbReference type="NCBI Taxonomy" id="1630135"/>
    <lineage>
        <taxon>Bacteria</taxon>
        <taxon>Bacillati</taxon>
        <taxon>Actinomycetota</taxon>
        <taxon>Actinomycetes</taxon>
        <taxon>Micrococcales</taxon>
        <taxon>Dermabacteraceae</taxon>
        <taxon>Dermabacter</taxon>
    </lineage>
</organism>
<evidence type="ECO:0008006" key="4">
    <source>
        <dbReference type="Google" id="ProtNLM"/>
    </source>
</evidence>
<proteinExistence type="predicted"/>
<reference evidence="2 3" key="1">
    <citation type="submission" date="2015-06" db="EMBL/GenBank/DDBJ databases">
        <title>Investigation of pathophysiology for high-risk pregnancy and development of treatment modality based on it.</title>
        <authorList>
            <person name="Kim B.-C."/>
            <person name="Lim S."/>
        </authorList>
    </citation>
    <scope>NUCLEOTIDE SEQUENCE [LARGE SCALE GENOMIC DNA]</scope>
    <source>
        <strain evidence="2 3">AD1-86</strain>
    </source>
</reference>
<dbReference type="AlphaFoldDB" id="A0A1B0ZJM4"/>
<dbReference type="KEGG" id="dva:DAD186_15990"/>
<dbReference type="EMBL" id="CP012117">
    <property type="protein sequence ID" value="ANP28149.1"/>
    <property type="molecule type" value="Genomic_DNA"/>
</dbReference>
<gene>
    <name evidence="2" type="ORF">DAD186_15990</name>
</gene>
<dbReference type="Proteomes" id="UP000092596">
    <property type="component" value="Chromosome"/>
</dbReference>
<keyword evidence="1" id="KW-0812">Transmembrane</keyword>